<keyword evidence="6 11" id="KW-0808">Transferase</keyword>
<dbReference type="GO" id="GO:0004376">
    <property type="term" value="F:GPI mannosyltransferase activity"/>
    <property type="evidence" value="ECO:0007669"/>
    <property type="project" value="InterPro"/>
</dbReference>
<accession>A0A7G2CGT0</accession>
<feature type="transmembrane region" description="Helical" evidence="11">
    <location>
        <begin position="145"/>
        <end position="170"/>
    </location>
</feature>
<evidence type="ECO:0000256" key="7">
    <source>
        <dbReference type="ARBA" id="ARBA00022692"/>
    </source>
</evidence>
<dbReference type="EMBL" id="LR877156">
    <property type="protein sequence ID" value="CAD2219040.1"/>
    <property type="molecule type" value="Genomic_DNA"/>
</dbReference>
<dbReference type="PANTHER" id="PTHR12468:SF2">
    <property type="entry name" value="GPI MANNOSYLTRANSFERASE 2"/>
    <property type="match status" value="1"/>
</dbReference>
<keyword evidence="7 11" id="KW-0812">Transmembrane</keyword>
<evidence type="ECO:0000256" key="11">
    <source>
        <dbReference type="RuleBase" id="RU363112"/>
    </source>
</evidence>
<dbReference type="PANTHER" id="PTHR12468">
    <property type="entry name" value="GPI MANNOSYLTRANSFERASE 2"/>
    <property type="match status" value="1"/>
</dbReference>
<keyword evidence="4 11" id="KW-0337">GPI-anchor biosynthesis</keyword>
<dbReference type="GO" id="GO:0005789">
    <property type="term" value="C:endoplasmic reticulum membrane"/>
    <property type="evidence" value="ECO:0007669"/>
    <property type="project" value="UniProtKB-SubCell"/>
</dbReference>
<dbReference type="EC" id="2.4.1.-" evidence="11"/>
<evidence type="ECO:0000256" key="5">
    <source>
        <dbReference type="ARBA" id="ARBA00022676"/>
    </source>
</evidence>
<protein>
    <recommendedName>
        <fullName evidence="11">GPI mannosyltransferase 2</fullName>
        <ecNumber evidence="11">2.4.1.-</ecNumber>
    </recommendedName>
</protein>
<evidence type="ECO:0000313" key="12">
    <source>
        <dbReference type="EMBL" id="CAD2219040.1"/>
    </source>
</evidence>
<dbReference type="Pfam" id="PF04188">
    <property type="entry name" value="Mannosyl_trans2"/>
    <property type="match status" value="1"/>
</dbReference>
<dbReference type="InterPro" id="IPR007315">
    <property type="entry name" value="PIG-V/Gpi18"/>
</dbReference>
<dbReference type="UniPathway" id="UPA00196"/>
<comment type="subcellular location">
    <subcellularLocation>
        <location evidence="1 11">Endoplasmic reticulum membrane</location>
        <topology evidence="1 11">Multi-pass membrane protein</topology>
    </subcellularLocation>
</comment>
<gene>
    <name evidence="12" type="ORF">ADEAN_000653300</name>
</gene>
<feature type="transmembrane region" description="Helical" evidence="11">
    <location>
        <begin position="20"/>
        <end position="39"/>
    </location>
</feature>
<dbReference type="Proteomes" id="UP000515908">
    <property type="component" value="Chromosome 12"/>
</dbReference>
<reference evidence="12 13" key="1">
    <citation type="submission" date="2020-08" db="EMBL/GenBank/DDBJ databases">
        <authorList>
            <person name="Newling K."/>
            <person name="Davey J."/>
            <person name="Forrester S."/>
        </authorList>
    </citation>
    <scope>NUCLEOTIDE SEQUENCE [LARGE SCALE GENOMIC DNA]</scope>
    <source>
        <strain evidence="13">Crithidia deanei Carvalho (ATCC PRA-265)</strain>
    </source>
</reference>
<evidence type="ECO:0000256" key="1">
    <source>
        <dbReference type="ARBA" id="ARBA00004477"/>
    </source>
</evidence>
<feature type="transmembrane region" description="Helical" evidence="11">
    <location>
        <begin position="497"/>
        <end position="518"/>
    </location>
</feature>
<dbReference type="AlphaFoldDB" id="A0A7G2CGT0"/>
<name>A0A7G2CGT0_9TRYP</name>
<keyword evidence="9 11" id="KW-1133">Transmembrane helix</keyword>
<evidence type="ECO:0000256" key="3">
    <source>
        <dbReference type="ARBA" id="ARBA00008698"/>
    </source>
</evidence>
<feature type="transmembrane region" description="Helical" evidence="11">
    <location>
        <begin position="115"/>
        <end position="133"/>
    </location>
</feature>
<dbReference type="GO" id="GO:0000009">
    <property type="term" value="F:alpha-1,6-mannosyltransferase activity"/>
    <property type="evidence" value="ECO:0007669"/>
    <property type="project" value="InterPro"/>
</dbReference>
<comment type="function">
    <text evidence="11">Mannosyltransferase involved in glycosylphosphatidylinositol-anchor biosynthesis.</text>
</comment>
<evidence type="ECO:0000256" key="10">
    <source>
        <dbReference type="ARBA" id="ARBA00023136"/>
    </source>
</evidence>
<feature type="transmembrane region" description="Helical" evidence="11">
    <location>
        <begin position="280"/>
        <end position="296"/>
    </location>
</feature>
<feature type="transmembrane region" description="Helical" evidence="11">
    <location>
        <begin position="427"/>
        <end position="448"/>
    </location>
</feature>
<feature type="transmembrane region" description="Helical" evidence="11">
    <location>
        <begin position="253"/>
        <end position="274"/>
    </location>
</feature>
<feature type="transmembrane region" description="Helical" evidence="11">
    <location>
        <begin position="333"/>
        <end position="349"/>
    </location>
</feature>
<evidence type="ECO:0000256" key="6">
    <source>
        <dbReference type="ARBA" id="ARBA00022679"/>
    </source>
</evidence>
<keyword evidence="10 11" id="KW-0472">Membrane</keyword>
<keyword evidence="8 11" id="KW-0256">Endoplasmic reticulum</keyword>
<evidence type="ECO:0000256" key="2">
    <source>
        <dbReference type="ARBA" id="ARBA00004687"/>
    </source>
</evidence>
<keyword evidence="13" id="KW-1185">Reference proteome</keyword>
<evidence type="ECO:0000313" key="13">
    <source>
        <dbReference type="Proteomes" id="UP000515908"/>
    </source>
</evidence>
<sequence>MKGRNTLRFLSLTSDKKLFWTFFGLRFAFLLGIIALHWLGTHLTVISRYGIFSSIDLADDGKTFVTNQRLEKLSVLTVDNSPLLLERDSRLSILKAWDGVHFHHLQLHGYTHENTVVFFPLVPMILQLFRLLLTSSRPYLKVFHLLYVLAPVCFYYSLFNCFLCGAVAVFTRKLLLLTLAGPEAAEASRLDLYASLTPKEDAASAKLEIVKKNLVAVIRQRQRYSAVGSMLDANLFAGDCTAKKDTGLLAIPAYRVIGCSLLYLAISPATPFAILNYTEPLYAALIVVGVYLRAYYRPTINIYAADEIPKKQRNYLFPLPRETKKSVRYEQKWLTSGEILSTLFFFLGSTSRSNAIISVGFVFYPLFIQILLPRLYERRWQMVHAGLTPLLDIKGDANEEDRPSVTGKLTVRTVYTPTRWPSLGRGIVCVLQVLLLLFPYFAVNYFAFVRFAPLWSSEDLEKYNIRGSSGFIKFYAAEQKKFWNVGLFAAWRFEGTGLVFVAIFALVPQVIAVCIHFMRAPVVPEEKRGSDEDSGEEDGVVAGDYQLSLLERSASSSSGVYYLVHLLMSITMVHFQVAFRFSSTCPFLYYYYGLQLAEGPRRESPWRKIKWPGFLVFAIDFIGLRFDCLTDWIIISSLVANLMGVVQMSSFCPGIN</sequence>
<dbReference type="VEuPathDB" id="TriTrypDB:ADEAN_000653300"/>
<feature type="transmembrane region" description="Helical" evidence="11">
    <location>
        <begin position="355"/>
        <end position="372"/>
    </location>
</feature>
<evidence type="ECO:0000256" key="4">
    <source>
        <dbReference type="ARBA" id="ARBA00022502"/>
    </source>
</evidence>
<comment type="pathway">
    <text evidence="2 11">Glycolipid biosynthesis; glycosylphosphatidylinositol-anchor biosynthesis.</text>
</comment>
<evidence type="ECO:0000256" key="8">
    <source>
        <dbReference type="ARBA" id="ARBA00022824"/>
    </source>
</evidence>
<organism evidence="12 13">
    <name type="scientific">Angomonas deanei</name>
    <dbReference type="NCBI Taxonomy" id="59799"/>
    <lineage>
        <taxon>Eukaryota</taxon>
        <taxon>Discoba</taxon>
        <taxon>Euglenozoa</taxon>
        <taxon>Kinetoplastea</taxon>
        <taxon>Metakinetoplastina</taxon>
        <taxon>Trypanosomatida</taxon>
        <taxon>Trypanosomatidae</taxon>
        <taxon>Strigomonadinae</taxon>
        <taxon>Angomonas</taxon>
    </lineage>
</organism>
<comment type="similarity">
    <text evidence="3 11">Belongs to the PIGV family.</text>
</comment>
<feature type="transmembrane region" description="Helical" evidence="11">
    <location>
        <begin position="632"/>
        <end position="652"/>
    </location>
</feature>
<evidence type="ECO:0000256" key="9">
    <source>
        <dbReference type="ARBA" id="ARBA00022989"/>
    </source>
</evidence>
<dbReference type="GO" id="GO:0031501">
    <property type="term" value="C:mannosyltransferase complex"/>
    <property type="evidence" value="ECO:0007669"/>
    <property type="project" value="TreeGrafter"/>
</dbReference>
<keyword evidence="5 11" id="KW-0328">Glycosyltransferase</keyword>
<proteinExistence type="inferred from homology"/>
<dbReference type="GO" id="GO:0006506">
    <property type="term" value="P:GPI anchor biosynthetic process"/>
    <property type="evidence" value="ECO:0007669"/>
    <property type="project" value="UniProtKB-UniPathway"/>
</dbReference>